<evidence type="ECO:0000313" key="4">
    <source>
        <dbReference type="Proteomes" id="UP001221142"/>
    </source>
</evidence>
<keyword evidence="1" id="KW-0175">Coiled coil</keyword>
<evidence type="ECO:0000313" key="2">
    <source>
        <dbReference type="EMBL" id="KAJ7641142.1"/>
    </source>
</evidence>
<organism evidence="3 4">
    <name type="scientific">Roridomyces roridus</name>
    <dbReference type="NCBI Taxonomy" id="1738132"/>
    <lineage>
        <taxon>Eukaryota</taxon>
        <taxon>Fungi</taxon>
        <taxon>Dikarya</taxon>
        <taxon>Basidiomycota</taxon>
        <taxon>Agaricomycotina</taxon>
        <taxon>Agaricomycetes</taxon>
        <taxon>Agaricomycetidae</taxon>
        <taxon>Agaricales</taxon>
        <taxon>Marasmiineae</taxon>
        <taxon>Mycenaceae</taxon>
        <taxon>Roridomyces</taxon>
    </lineage>
</organism>
<evidence type="ECO:0000256" key="1">
    <source>
        <dbReference type="SAM" id="Coils"/>
    </source>
</evidence>
<protein>
    <recommendedName>
        <fullName evidence="5">F-box domain-containing protein</fullName>
    </recommendedName>
</protein>
<feature type="coiled-coil region" evidence="1">
    <location>
        <begin position="17"/>
        <end position="44"/>
    </location>
</feature>
<dbReference type="EMBL" id="JARKIF010000004">
    <property type="protein sequence ID" value="KAJ7641147.1"/>
    <property type="molecule type" value="Genomic_DNA"/>
</dbReference>
<gene>
    <name evidence="2" type="ORF">FB45DRAFT_1053734</name>
    <name evidence="3" type="ORF">FB45DRAFT_1053738</name>
</gene>
<keyword evidence="4" id="KW-1185">Reference proteome</keyword>
<evidence type="ECO:0000313" key="3">
    <source>
        <dbReference type="EMBL" id="KAJ7641147.1"/>
    </source>
</evidence>
<proteinExistence type="predicted"/>
<dbReference type="Proteomes" id="UP001221142">
    <property type="component" value="Unassembled WGS sequence"/>
</dbReference>
<reference evidence="3" key="1">
    <citation type="submission" date="2023-03" db="EMBL/GenBank/DDBJ databases">
        <title>Massive genome expansion in bonnet fungi (Mycena s.s.) driven by repeated elements and novel gene families across ecological guilds.</title>
        <authorList>
            <consortium name="Lawrence Berkeley National Laboratory"/>
            <person name="Harder C.B."/>
            <person name="Miyauchi S."/>
            <person name="Viragh M."/>
            <person name="Kuo A."/>
            <person name="Thoen E."/>
            <person name="Andreopoulos B."/>
            <person name="Lu D."/>
            <person name="Skrede I."/>
            <person name="Drula E."/>
            <person name="Henrissat B."/>
            <person name="Morin E."/>
            <person name="Kohler A."/>
            <person name="Barry K."/>
            <person name="LaButti K."/>
            <person name="Morin E."/>
            <person name="Salamov A."/>
            <person name="Lipzen A."/>
            <person name="Mereny Z."/>
            <person name="Hegedus B."/>
            <person name="Baldrian P."/>
            <person name="Stursova M."/>
            <person name="Weitz H."/>
            <person name="Taylor A."/>
            <person name="Grigoriev I.V."/>
            <person name="Nagy L.G."/>
            <person name="Martin F."/>
            <person name="Kauserud H."/>
        </authorList>
    </citation>
    <scope>NUCLEOTIDE SEQUENCE</scope>
    <source>
        <strain evidence="3">9284</strain>
    </source>
</reference>
<evidence type="ECO:0008006" key="5">
    <source>
        <dbReference type="Google" id="ProtNLM"/>
    </source>
</evidence>
<dbReference type="EMBL" id="JARKIF010000004">
    <property type="protein sequence ID" value="KAJ7641142.1"/>
    <property type="molecule type" value="Genomic_DNA"/>
</dbReference>
<dbReference type="AlphaFoldDB" id="A0AAD7FVY6"/>
<accession>A0AAD7FVY6</accession>
<sequence length="213" mass="24180">MAHLDPKAVRAADRSRILQIDAEIDELEKRLHLLRVERNESQQRLDAYTYPVLALPNEIVSEIFLQSLPRIHGIALATPTLWRAISLIPSDFGEEQTRAWLESSGSCPLWIEVDPDVDDDDRQISTECLKTLLLHRERWQHVELTLPEYTLDLIKGPMPLLYRLSIDVPPAPIHLGPAGGSSLYRPSACPQDFPGLREISLTNVDPVDWLPWA</sequence>
<name>A0AAD7FVY6_9AGAR</name>
<comment type="caution">
    <text evidence="3">The sequence shown here is derived from an EMBL/GenBank/DDBJ whole genome shotgun (WGS) entry which is preliminary data.</text>
</comment>